<feature type="coiled-coil region" evidence="1">
    <location>
        <begin position="68"/>
        <end position="128"/>
    </location>
</feature>
<dbReference type="Pfam" id="PF12732">
    <property type="entry name" value="YtxH"/>
    <property type="match status" value="1"/>
</dbReference>
<organism evidence="3 4">
    <name type="scientific">Pedobacter steynii</name>
    <dbReference type="NCBI Taxonomy" id="430522"/>
    <lineage>
        <taxon>Bacteria</taxon>
        <taxon>Pseudomonadati</taxon>
        <taxon>Bacteroidota</taxon>
        <taxon>Sphingobacteriia</taxon>
        <taxon>Sphingobacteriales</taxon>
        <taxon>Sphingobacteriaceae</taxon>
        <taxon>Pedobacter</taxon>
    </lineage>
</organism>
<evidence type="ECO:0000313" key="4">
    <source>
        <dbReference type="Proteomes" id="UP000183200"/>
    </source>
</evidence>
<proteinExistence type="predicted"/>
<sequence>MKYNNFRKAISSLTTQKSDSTLPVVALLTGLAVGAVIGVLFAPERGTDIRTRISDKAKGLSDTAKDKLQTVKNKLRTNGQELSDLKEEVVDKVKSKAKAAEDLKDEVLDEAKSKAKDLAADVKSAANEVKNS</sequence>
<reference evidence="4" key="1">
    <citation type="submission" date="2016-10" db="EMBL/GenBank/DDBJ databases">
        <authorList>
            <person name="Varghese N."/>
            <person name="Submissions S."/>
        </authorList>
    </citation>
    <scope>NUCLEOTIDE SEQUENCE [LARGE SCALE GENOMIC DNA]</scope>
    <source>
        <strain evidence="4">DSM 19110</strain>
    </source>
</reference>
<dbReference type="OrthoDB" id="798344at2"/>
<dbReference type="Proteomes" id="UP000183200">
    <property type="component" value="Unassembled WGS sequence"/>
</dbReference>
<dbReference type="RefSeq" id="WP_074610597.1">
    <property type="nucleotide sequence ID" value="NZ_FNGY01000007.1"/>
</dbReference>
<keyword evidence="2" id="KW-1133">Transmembrane helix</keyword>
<keyword evidence="1" id="KW-0175">Coiled coil</keyword>
<name>A0A1H0B7Z8_9SPHI</name>
<keyword evidence="4" id="KW-1185">Reference proteome</keyword>
<dbReference type="InterPro" id="IPR052928">
    <property type="entry name" value="Desiccation-related_membrane"/>
</dbReference>
<keyword evidence="2" id="KW-0812">Transmembrane</keyword>
<evidence type="ECO:0000256" key="1">
    <source>
        <dbReference type="SAM" id="Coils"/>
    </source>
</evidence>
<keyword evidence="2" id="KW-0472">Membrane</keyword>
<dbReference type="AlphaFoldDB" id="A0A1H0B7Z8"/>
<dbReference type="InterPro" id="IPR024623">
    <property type="entry name" value="YtxH"/>
</dbReference>
<protein>
    <submittedName>
        <fullName evidence="3">Gas vesicle protein</fullName>
    </submittedName>
</protein>
<evidence type="ECO:0000256" key="2">
    <source>
        <dbReference type="SAM" id="Phobius"/>
    </source>
</evidence>
<dbReference type="PANTHER" id="PTHR35792:SF2">
    <property type="entry name" value="GENERAL STRESS PROTEIN"/>
    <property type="match status" value="1"/>
</dbReference>
<feature type="transmembrane region" description="Helical" evidence="2">
    <location>
        <begin position="20"/>
        <end position="42"/>
    </location>
</feature>
<dbReference type="EMBL" id="FNGY01000007">
    <property type="protein sequence ID" value="SDN41785.1"/>
    <property type="molecule type" value="Genomic_DNA"/>
</dbReference>
<evidence type="ECO:0000313" key="3">
    <source>
        <dbReference type="EMBL" id="SDN41785.1"/>
    </source>
</evidence>
<dbReference type="PANTHER" id="PTHR35792">
    <property type="entry name" value="GENERAL STRESS PROTEIN"/>
    <property type="match status" value="1"/>
</dbReference>
<accession>A0A1H0B7Z8</accession>
<dbReference type="Gene3D" id="1.20.120.20">
    <property type="entry name" value="Apolipoprotein"/>
    <property type="match status" value="1"/>
</dbReference>
<gene>
    <name evidence="3" type="ORF">SAMN05421820_107335</name>
</gene>